<gene>
    <name evidence="6" type="ORF">DB30_07336</name>
</gene>
<organism evidence="6 7">
    <name type="scientific">Enhygromyxa salina</name>
    <dbReference type="NCBI Taxonomy" id="215803"/>
    <lineage>
        <taxon>Bacteria</taxon>
        <taxon>Pseudomonadati</taxon>
        <taxon>Myxococcota</taxon>
        <taxon>Polyangia</taxon>
        <taxon>Nannocystales</taxon>
        <taxon>Nannocystaceae</taxon>
        <taxon>Enhygromyxa</taxon>
    </lineage>
</organism>
<evidence type="ECO:0000313" key="6">
    <source>
        <dbReference type="EMBL" id="KIG13999.1"/>
    </source>
</evidence>
<dbReference type="PANTHER" id="PTHR43641">
    <property type="entry name" value="FORMATE ACETYLTRANSFERASE 3-RELATED"/>
    <property type="match status" value="1"/>
</dbReference>
<dbReference type="InterPro" id="IPR019777">
    <property type="entry name" value="Form_AcTrfase_GR_CS"/>
</dbReference>
<dbReference type="PROSITE" id="PS51554">
    <property type="entry name" value="PFL"/>
    <property type="match status" value="1"/>
</dbReference>
<dbReference type="Pfam" id="PF02901">
    <property type="entry name" value="PFL-like"/>
    <property type="match status" value="1"/>
</dbReference>
<proteinExistence type="predicted"/>
<evidence type="ECO:0000256" key="3">
    <source>
        <dbReference type="PROSITE-ProRule" id="PRU00493"/>
    </source>
</evidence>
<dbReference type="GO" id="GO:0016829">
    <property type="term" value="F:lyase activity"/>
    <property type="evidence" value="ECO:0007669"/>
    <property type="project" value="UniProtKB-KW"/>
</dbReference>
<dbReference type="EMBL" id="JMCC02000082">
    <property type="protein sequence ID" value="KIG13999.1"/>
    <property type="molecule type" value="Genomic_DNA"/>
</dbReference>
<dbReference type="AlphaFoldDB" id="A0A0C1Z8P6"/>
<keyword evidence="2 6" id="KW-0456">Lyase</keyword>
<evidence type="ECO:0000313" key="7">
    <source>
        <dbReference type="Proteomes" id="UP000031599"/>
    </source>
</evidence>
<dbReference type="GO" id="GO:0005829">
    <property type="term" value="C:cytosol"/>
    <property type="evidence" value="ECO:0007669"/>
    <property type="project" value="TreeGrafter"/>
</dbReference>
<dbReference type="InterPro" id="IPR001150">
    <property type="entry name" value="Gly_radical"/>
</dbReference>
<sequence>MASAPSGALATRALEPLPRLERLREAILAAQYGLCTQKAELMTEAMQVEAPMSRLAKHLAPLHFAALRKALEDNLAAGAPVERWRLIMSKRLQELWLRLDRRAQTQPVIVSFAKALAHTLAHAELEIHANELLVGNPTRHRVGAALHPDYGGMLLLPELDQLDVRPINPLRTTPRQRWCLEHEIFPFWFSRSVMARGPLFAKDIELQNKLTEGRRFVLTQFAGISHVTPDFPRVLELGFVGIRGQLREARRGAGADVQAGFYEAGEIVASAVIEFGARWARHCADEARRLERSDPVRAAELRELAKILARVPAYPARNFHEALQSVIMTWVAIHQESFQHGVSFGRVDQYLWPFYDRDLAIGRIDRARAVELLGCVLAKASEQLPLFNAMATEFFSGLSSASGLTLGGTKADGADASNELTELWLLAYDRVRLRQPNIHLRLHERSPKPLRELACEIIGKGGGQPALFNEAQIIPALRDLGVSEADARNFSIVGCVEWGVPYSSFPAAGAGFISLPAVLDEVLREPALRQHASRADLMAKIWSAFRQRLAATVGEAVAGNDAIERAHAQCRPTPLLSILVDGCIEAGRDVTEGGARYDSTGMQGVGLADVADSLTAIEELVVEQGRLSLAELMRAVDLDFRDHEQLRSRLLDKVSKYGQDHGRPERWAGEVARAYAKEVRRHHNPRGGPYAPGFWSMTTHVGFGARLGALPSGRAAGRPLANGVSPANGADSLGPTASLLAVTGVGGVHVGNGLALNESLDPQLAGGPSGATIVDALTCGYFAAGGMQIQYNVIDVDELIDAKLYPDRHRGLVVRISGYSAYFNDLTPTMKDEIIARASHGRPGVS</sequence>
<dbReference type="Pfam" id="PF01228">
    <property type="entry name" value="Gly_radical"/>
    <property type="match status" value="1"/>
</dbReference>
<feature type="domain" description="PFL" evidence="5">
    <location>
        <begin position="62"/>
        <end position="715"/>
    </location>
</feature>
<dbReference type="Proteomes" id="UP000031599">
    <property type="component" value="Unassembled WGS sequence"/>
</dbReference>
<feature type="modified residue" description="Glycine radical" evidence="3">
    <location>
        <position position="818"/>
    </location>
</feature>
<dbReference type="SUPFAM" id="SSF51998">
    <property type="entry name" value="PFL-like glycyl radical enzymes"/>
    <property type="match status" value="1"/>
</dbReference>
<keyword evidence="6" id="KW-0670">Pyruvate</keyword>
<protein>
    <submittedName>
        <fullName evidence="6">Pyruvate formate-lyase</fullName>
    </submittedName>
</protein>
<evidence type="ECO:0000256" key="1">
    <source>
        <dbReference type="ARBA" id="ARBA00022818"/>
    </source>
</evidence>
<keyword evidence="1 3" id="KW-0556">Organic radical</keyword>
<evidence type="ECO:0000259" key="5">
    <source>
        <dbReference type="PROSITE" id="PS51554"/>
    </source>
</evidence>
<dbReference type="Gene3D" id="3.20.70.20">
    <property type="match status" value="1"/>
</dbReference>
<dbReference type="InterPro" id="IPR051215">
    <property type="entry name" value="GRE"/>
</dbReference>
<evidence type="ECO:0000259" key="4">
    <source>
        <dbReference type="PROSITE" id="PS51149"/>
    </source>
</evidence>
<reference evidence="6 7" key="1">
    <citation type="submission" date="2014-12" db="EMBL/GenBank/DDBJ databases">
        <title>Genome assembly of Enhygromyxa salina DSM 15201.</title>
        <authorList>
            <person name="Sharma G."/>
            <person name="Subramanian S."/>
        </authorList>
    </citation>
    <scope>NUCLEOTIDE SEQUENCE [LARGE SCALE GENOMIC DNA]</scope>
    <source>
        <strain evidence="6 7">DSM 15201</strain>
    </source>
</reference>
<dbReference type="PROSITE" id="PS51149">
    <property type="entry name" value="GLY_RADICAL_2"/>
    <property type="match status" value="1"/>
</dbReference>
<feature type="domain" description="Glycine radical" evidence="4">
    <location>
        <begin position="722"/>
        <end position="843"/>
    </location>
</feature>
<name>A0A0C1Z8P6_9BACT</name>
<dbReference type="PANTHER" id="PTHR43641:SF2">
    <property type="entry name" value="DEHYDRATASE YBIW-RELATED"/>
    <property type="match status" value="1"/>
</dbReference>
<dbReference type="PROSITE" id="PS00850">
    <property type="entry name" value="GLY_RADICAL_1"/>
    <property type="match status" value="1"/>
</dbReference>
<dbReference type="InterPro" id="IPR004184">
    <property type="entry name" value="PFL_dom"/>
</dbReference>
<comment type="caution">
    <text evidence="6">The sequence shown here is derived from an EMBL/GenBank/DDBJ whole genome shotgun (WGS) entry which is preliminary data.</text>
</comment>
<evidence type="ECO:0000256" key="2">
    <source>
        <dbReference type="ARBA" id="ARBA00023239"/>
    </source>
</evidence>
<accession>A0A0C1Z8P6</accession>